<dbReference type="Ensembl" id="ENSCUST00005010460.1">
    <property type="protein sequence ID" value="ENSCUSP00005010033.1"/>
    <property type="gene ID" value="ENSCUSG00005006417.1"/>
</dbReference>
<reference evidence="2" key="1">
    <citation type="submission" date="2020-10" db="EMBL/GenBank/DDBJ databases">
        <title>Catharus ustulatus (Swainson's thrush) genome, bCatUst1, primary haplotype v2.</title>
        <authorList>
            <person name="Delmore K."/>
            <person name="Vafadar M."/>
            <person name="Formenti G."/>
            <person name="Chow W."/>
            <person name="Pelan S."/>
            <person name="Howe K."/>
            <person name="Rhie A."/>
            <person name="Mountcastle J."/>
            <person name="Haase B."/>
            <person name="Fedrigo O."/>
            <person name="Jarvis E.D."/>
        </authorList>
    </citation>
    <scope>NUCLEOTIDE SEQUENCE [LARGE SCALE GENOMIC DNA]</scope>
</reference>
<dbReference type="GO" id="GO:0008017">
    <property type="term" value="F:microtubule binding"/>
    <property type="evidence" value="ECO:0007669"/>
    <property type="project" value="TreeGrafter"/>
</dbReference>
<dbReference type="GO" id="GO:0007059">
    <property type="term" value="P:chromosome segregation"/>
    <property type="evidence" value="ECO:0007669"/>
    <property type="project" value="TreeGrafter"/>
</dbReference>
<dbReference type="GO" id="GO:0005737">
    <property type="term" value="C:cytoplasm"/>
    <property type="evidence" value="ECO:0007669"/>
    <property type="project" value="TreeGrafter"/>
</dbReference>
<dbReference type="GO" id="GO:0051642">
    <property type="term" value="P:centrosome localization"/>
    <property type="evidence" value="ECO:0007669"/>
    <property type="project" value="TreeGrafter"/>
</dbReference>
<dbReference type="GO" id="GO:0023052">
    <property type="term" value="P:signaling"/>
    <property type="evidence" value="ECO:0007669"/>
    <property type="project" value="InterPro"/>
</dbReference>
<reference evidence="2" key="2">
    <citation type="submission" date="2025-08" db="UniProtKB">
        <authorList>
            <consortium name="Ensembl"/>
        </authorList>
    </citation>
    <scope>IDENTIFICATION</scope>
</reference>
<comment type="similarity">
    <text evidence="1">Belongs to the SAPAP family.</text>
</comment>
<proteinExistence type="inferred from homology"/>
<evidence type="ECO:0000256" key="1">
    <source>
        <dbReference type="ARBA" id="ARBA00008839"/>
    </source>
</evidence>
<evidence type="ECO:0000313" key="2">
    <source>
        <dbReference type="Ensembl" id="ENSCUSP00005010033.1"/>
    </source>
</evidence>
<dbReference type="GO" id="GO:0051382">
    <property type="term" value="P:kinetochore assembly"/>
    <property type="evidence" value="ECO:0007669"/>
    <property type="project" value="TreeGrafter"/>
</dbReference>
<name>A0A8C3U7M3_CATUS</name>
<dbReference type="PANTHER" id="PTHR12353:SF1">
    <property type="entry name" value="DISKS LARGE-ASSOCIATED PROTEIN 5"/>
    <property type="match status" value="1"/>
</dbReference>
<protein>
    <submittedName>
        <fullName evidence="2">Uncharacterized protein</fullName>
    </submittedName>
</protein>
<dbReference type="PANTHER" id="PTHR12353">
    <property type="entry name" value="DISKS LARGE-ASSOCIATED PROTEIN DAP SAP90/PSD-95-ASSOCIATED PROTEIN"/>
    <property type="match status" value="1"/>
</dbReference>
<sequence>MAATSQFASRYKKNLSTEALRTKVARRKSILQKENRHKLFEKGRQLGLADINVQLSKEREISELKETRELCSQENSSVKQTPNAATKRMEERREMLQRYKEEKELRKLQEQREKAKKGVFKVGLYRPAAPGFLALAAEEPAKPREKVTRVTFHI</sequence>
<dbReference type="GO" id="GO:0007346">
    <property type="term" value="P:regulation of mitotic cell cycle"/>
    <property type="evidence" value="ECO:0007669"/>
    <property type="project" value="TreeGrafter"/>
</dbReference>
<dbReference type="AlphaFoldDB" id="A0A8C3U7M3"/>
<dbReference type="Proteomes" id="UP000694563">
    <property type="component" value="Chromosome 6"/>
</dbReference>
<organism evidence="2 3">
    <name type="scientific">Catharus ustulatus</name>
    <name type="common">Russet-backed thrush</name>
    <name type="synonym">Hylocichla ustulatus</name>
    <dbReference type="NCBI Taxonomy" id="91951"/>
    <lineage>
        <taxon>Eukaryota</taxon>
        <taxon>Metazoa</taxon>
        <taxon>Chordata</taxon>
        <taxon>Craniata</taxon>
        <taxon>Vertebrata</taxon>
        <taxon>Euteleostomi</taxon>
        <taxon>Archelosauria</taxon>
        <taxon>Archosauria</taxon>
        <taxon>Dinosauria</taxon>
        <taxon>Saurischia</taxon>
        <taxon>Theropoda</taxon>
        <taxon>Coelurosauria</taxon>
        <taxon>Aves</taxon>
        <taxon>Neognathae</taxon>
        <taxon>Neoaves</taxon>
        <taxon>Telluraves</taxon>
        <taxon>Australaves</taxon>
        <taxon>Passeriformes</taxon>
        <taxon>Turdidae</taxon>
        <taxon>Catharus</taxon>
    </lineage>
</organism>
<keyword evidence="3" id="KW-1185">Reference proteome</keyword>
<dbReference type="GO" id="GO:0007052">
    <property type="term" value="P:mitotic spindle organization"/>
    <property type="evidence" value="ECO:0007669"/>
    <property type="project" value="TreeGrafter"/>
</dbReference>
<dbReference type="GO" id="GO:0031616">
    <property type="term" value="C:spindle pole centrosome"/>
    <property type="evidence" value="ECO:0007669"/>
    <property type="project" value="TreeGrafter"/>
</dbReference>
<dbReference type="GO" id="GO:0005634">
    <property type="term" value="C:nucleus"/>
    <property type="evidence" value="ECO:0007669"/>
    <property type="project" value="TreeGrafter"/>
</dbReference>
<dbReference type="InterPro" id="IPR005026">
    <property type="entry name" value="SAPAP"/>
</dbReference>
<evidence type="ECO:0000313" key="3">
    <source>
        <dbReference type="Proteomes" id="UP000694563"/>
    </source>
</evidence>
<reference evidence="2" key="3">
    <citation type="submission" date="2025-09" db="UniProtKB">
        <authorList>
            <consortium name="Ensembl"/>
        </authorList>
    </citation>
    <scope>IDENTIFICATION</scope>
</reference>
<accession>A0A8C3U7M3</accession>